<name>A0ABU1F5L5_9RHOB</name>
<dbReference type="Proteomes" id="UP001247754">
    <property type="component" value="Unassembled WGS sequence"/>
</dbReference>
<reference evidence="5 6" key="1">
    <citation type="submission" date="2023-09" db="EMBL/GenBank/DDBJ databases">
        <title>Xinfangfangia sedmenti sp. nov., isolated the sedment.</title>
        <authorList>
            <person name="Xu L."/>
        </authorList>
    </citation>
    <scope>NUCLEOTIDE SEQUENCE [LARGE SCALE GENOMIC DNA]</scope>
    <source>
        <strain evidence="5 6">LG-4</strain>
    </source>
</reference>
<proteinExistence type="predicted"/>
<dbReference type="EMBL" id="JAVKPH010000005">
    <property type="protein sequence ID" value="MDR5652158.1"/>
    <property type="molecule type" value="Genomic_DNA"/>
</dbReference>
<dbReference type="InterPro" id="IPR001296">
    <property type="entry name" value="Glyco_trans_1"/>
</dbReference>
<dbReference type="InterPro" id="IPR028098">
    <property type="entry name" value="Glyco_trans_4-like_N"/>
</dbReference>
<keyword evidence="2 5" id="KW-0808">Transferase</keyword>
<keyword evidence="1 5" id="KW-0328">Glycosyltransferase</keyword>
<evidence type="ECO:0000313" key="5">
    <source>
        <dbReference type="EMBL" id="MDR5652158.1"/>
    </source>
</evidence>
<organism evidence="5 6">
    <name type="scientific">Ruixingdingia sedimenti</name>
    <dbReference type="NCBI Taxonomy" id="3073604"/>
    <lineage>
        <taxon>Bacteria</taxon>
        <taxon>Pseudomonadati</taxon>
        <taxon>Pseudomonadota</taxon>
        <taxon>Alphaproteobacteria</taxon>
        <taxon>Rhodobacterales</taxon>
        <taxon>Paracoccaceae</taxon>
        <taxon>Ruixingdingia</taxon>
    </lineage>
</organism>
<dbReference type="SUPFAM" id="SSF53756">
    <property type="entry name" value="UDP-Glycosyltransferase/glycogen phosphorylase"/>
    <property type="match status" value="1"/>
</dbReference>
<keyword evidence="6" id="KW-1185">Reference proteome</keyword>
<dbReference type="RefSeq" id="WP_310456408.1">
    <property type="nucleotide sequence ID" value="NZ_JAVKPH010000005.1"/>
</dbReference>
<dbReference type="Gene3D" id="3.40.50.2000">
    <property type="entry name" value="Glycogen Phosphorylase B"/>
    <property type="match status" value="2"/>
</dbReference>
<accession>A0ABU1F5L5</accession>
<dbReference type="GO" id="GO:0016757">
    <property type="term" value="F:glycosyltransferase activity"/>
    <property type="evidence" value="ECO:0007669"/>
    <property type="project" value="UniProtKB-KW"/>
</dbReference>
<evidence type="ECO:0000259" key="3">
    <source>
        <dbReference type="Pfam" id="PF00534"/>
    </source>
</evidence>
<evidence type="ECO:0000256" key="2">
    <source>
        <dbReference type="ARBA" id="ARBA00022679"/>
    </source>
</evidence>
<dbReference type="CDD" id="cd03801">
    <property type="entry name" value="GT4_PimA-like"/>
    <property type="match status" value="1"/>
</dbReference>
<evidence type="ECO:0000256" key="1">
    <source>
        <dbReference type="ARBA" id="ARBA00022676"/>
    </source>
</evidence>
<dbReference type="PANTHER" id="PTHR12526:SF510">
    <property type="entry name" value="D-INOSITOL 3-PHOSPHATE GLYCOSYLTRANSFERASE"/>
    <property type="match status" value="1"/>
</dbReference>
<evidence type="ECO:0000313" key="6">
    <source>
        <dbReference type="Proteomes" id="UP001247754"/>
    </source>
</evidence>
<evidence type="ECO:0000259" key="4">
    <source>
        <dbReference type="Pfam" id="PF13439"/>
    </source>
</evidence>
<dbReference type="Pfam" id="PF00534">
    <property type="entry name" value="Glycos_transf_1"/>
    <property type="match status" value="1"/>
</dbReference>
<gene>
    <name evidence="5" type="ORF">RGD00_06070</name>
</gene>
<dbReference type="PANTHER" id="PTHR12526">
    <property type="entry name" value="GLYCOSYLTRANSFERASE"/>
    <property type="match status" value="1"/>
</dbReference>
<dbReference type="EC" id="2.4.-.-" evidence="5"/>
<feature type="domain" description="Glycosyl transferase family 1" evidence="3">
    <location>
        <begin position="202"/>
        <end position="365"/>
    </location>
</feature>
<comment type="caution">
    <text evidence="5">The sequence shown here is derived from an EMBL/GenBank/DDBJ whole genome shotgun (WGS) entry which is preliminary data.</text>
</comment>
<sequence>MTALGYLVPEFPGQTHAFFWREVTALRDGGLRVELLSTRRPAPGSCPHPFADQAEAQTAYLFPPGAAALAGLAARPRGLARALAYAAGVSGAARVAALIPSAMRLVQHCAARGIGHVHVHSCANAAHLAALAQMLGGPDYSVTVHGDLAVYGADHDRKFARARLVTAVTEPLAEQIRAVWPGHAVPVIPMGVDVDRFRPADGARAEGPARFVTVARLQANKGHAHVLRALARLRDAGVEAHYTIVGSGPDAGAIAAGIAALGLGDRVEMAGTLGQDAVLALLQQADALVLASVGLGEAAPVAVMEAMACGLPVICSRIGGTADMMTDGVEGFLTPQGDENAITAAVSALATDPALRARMGAAARARACAAFDYRVQAGRLRAALADAGAV</sequence>
<protein>
    <submittedName>
        <fullName evidence="5">Glycosyltransferase</fullName>
        <ecNumber evidence="5">2.4.-.-</ecNumber>
    </submittedName>
</protein>
<feature type="domain" description="Glycosyltransferase subfamily 4-like N-terminal" evidence="4">
    <location>
        <begin position="94"/>
        <end position="196"/>
    </location>
</feature>
<dbReference type="Pfam" id="PF13439">
    <property type="entry name" value="Glyco_transf_4"/>
    <property type="match status" value="1"/>
</dbReference>